<sequence>MDFFLCLGRGPGRNNTAREASEFSGAAVQPPISQKIKIPYTGSNNALKMCDTRKIKAKLEHTKQLVAEMHEQKRQKEEERRKKESEAQLIAESASEDSDTKRSEISQELPLEQPLHLLTWDTCYFHYLVPPPMSPSSQSVSASSENGSQKSVEGGTMARMLQWDMDPSALQLLADAEHRMQRLEASEMVQINYMPKELVTYCKETQTTFTTNQIYNQKDEVKNEELPAVKPDPEVHLVEDNQESMKDNEHPKELTGEERQQIVHSEDFLIFFDRSIRLVDRALAEDLDIFFDYSGRDMEDKEGETQAGFNLSFNRQFYNEQWSKHRVVTCLDWSLQHPESLMASYNANEHAPQEPDGVVLVWNMKFKKTIPEYIFHCQSSVMSVGFAQFHPNLIVGGTYSGQVVLWDNRSHRKTPVQRTPLSAAAHTHPVSSINVVGTQNANNLVTVSTDGKMCFWSLDMLSKPQDSMELYYNKSKVIAVTGIGFPVGEVNNFVVGSTEGTVYAASRHGIKAGINKMFKGHQGPVTGISCHNAVGPIDFSNLFTTSSFDWTVKLWSTKHNKPLYSFEDNVDYVYDVMWSPMHPAVFATVDGLGRLDIWNLNKNTEVPTASVTVDSSCALNRVRWASGGHEVAAGDSEGRVWIYDVGEQLAVPHSEDWSQLARFLVEF</sequence>
<dbReference type="PROSITE" id="PS50082">
    <property type="entry name" value="WD_REPEATS_2"/>
    <property type="match status" value="1"/>
</dbReference>
<dbReference type="Pfam" id="PF11540">
    <property type="entry name" value="Dynein_IC2"/>
    <property type="match status" value="1"/>
</dbReference>
<comment type="caution">
    <text evidence="9">The sequence shown here is derived from an EMBL/GenBank/DDBJ whole genome shotgun (WGS) entry which is preliminary data.</text>
</comment>
<dbReference type="PANTHER" id="PTHR12442">
    <property type="entry name" value="DYNEIN INTERMEDIATE CHAIN"/>
    <property type="match status" value="1"/>
</dbReference>
<dbReference type="AlphaFoldDB" id="A0A8T0BRD3"/>
<evidence type="ECO:0008006" key="11">
    <source>
        <dbReference type="Google" id="ProtNLM"/>
    </source>
</evidence>
<feature type="region of interest" description="Disordered" evidence="8">
    <location>
        <begin position="69"/>
        <end position="105"/>
    </location>
</feature>
<dbReference type="SMART" id="SM00320">
    <property type="entry name" value="WD40"/>
    <property type="match status" value="5"/>
</dbReference>
<evidence type="ECO:0000256" key="8">
    <source>
        <dbReference type="SAM" id="MobiDB-lite"/>
    </source>
</evidence>
<keyword evidence="5" id="KW-0677">Repeat</keyword>
<feature type="compositionally biased region" description="Basic and acidic residues" evidence="8">
    <location>
        <begin position="69"/>
        <end position="86"/>
    </location>
</feature>
<dbReference type="EMBL" id="JABFDY010000004">
    <property type="protein sequence ID" value="KAF7708127.1"/>
    <property type="molecule type" value="Genomic_DNA"/>
</dbReference>
<evidence type="ECO:0000256" key="4">
    <source>
        <dbReference type="ARBA" id="ARBA00022574"/>
    </source>
</evidence>
<dbReference type="InterPro" id="IPR025956">
    <property type="entry name" value="DYNC1I1/DYNC1I2"/>
</dbReference>
<organism evidence="9 10">
    <name type="scientific">Silurus meridionalis</name>
    <name type="common">Southern catfish</name>
    <name type="synonym">Silurus soldatovi meridionalis</name>
    <dbReference type="NCBI Taxonomy" id="175797"/>
    <lineage>
        <taxon>Eukaryota</taxon>
        <taxon>Metazoa</taxon>
        <taxon>Chordata</taxon>
        <taxon>Craniata</taxon>
        <taxon>Vertebrata</taxon>
        <taxon>Euteleostomi</taxon>
        <taxon>Actinopterygii</taxon>
        <taxon>Neopterygii</taxon>
        <taxon>Teleostei</taxon>
        <taxon>Ostariophysi</taxon>
        <taxon>Siluriformes</taxon>
        <taxon>Siluridae</taxon>
        <taxon>Silurus</taxon>
    </lineage>
</organism>
<dbReference type="InterPro" id="IPR036322">
    <property type="entry name" value="WD40_repeat_dom_sf"/>
</dbReference>
<keyword evidence="6" id="KW-0206">Cytoskeleton</keyword>
<evidence type="ECO:0000256" key="6">
    <source>
        <dbReference type="ARBA" id="ARBA00023212"/>
    </source>
</evidence>
<evidence type="ECO:0000256" key="3">
    <source>
        <dbReference type="ARBA" id="ARBA00022490"/>
    </source>
</evidence>
<keyword evidence="10" id="KW-1185">Reference proteome</keyword>
<dbReference type="Proteomes" id="UP000606274">
    <property type="component" value="Unassembled WGS sequence"/>
</dbReference>
<gene>
    <name evidence="9" type="ORF">HF521_017184</name>
</gene>
<dbReference type="InterPro" id="IPR001680">
    <property type="entry name" value="WD40_rpt"/>
</dbReference>
<evidence type="ECO:0000256" key="1">
    <source>
        <dbReference type="ARBA" id="ARBA00004245"/>
    </source>
</evidence>
<evidence type="ECO:0000256" key="5">
    <source>
        <dbReference type="ARBA" id="ARBA00022737"/>
    </source>
</evidence>
<comment type="subcellular location">
    <subcellularLocation>
        <location evidence="1">Cytoplasm</location>
        <location evidence="1">Cytoskeleton</location>
    </subcellularLocation>
</comment>
<keyword evidence="4 7" id="KW-0853">WD repeat</keyword>
<dbReference type="FunFam" id="2.130.10.10:FF:000781">
    <property type="entry name" value="Cytoplasmic dynein intermediate chain"/>
    <property type="match status" value="1"/>
</dbReference>
<dbReference type="Gene3D" id="2.130.10.10">
    <property type="entry name" value="YVTN repeat-like/Quinoprotein amine dehydrogenase"/>
    <property type="match status" value="2"/>
</dbReference>
<dbReference type="GO" id="GO:0005868">
    <property type="term" value="C:cytoplasmic dynein complex"/>
    <property type="evidence" value="ECO:0007669"/>
    <property type="project" value="InterPro"/>
</dbReference>
<protein>
    <recommendedName>
        <fullName evidence="11">Dynein cytoplasmic 1 intermediate chain 1</fullName>
    </recommendedName>
</protein>
<dbReference type="PANTHER" id="PTHR12442:SF22">
    <property type="entry name" value="CYTOPLASMIC DYNEIN 1 INTERMEDIATE CHAIN-RELATED"/>
    <property type="match status" value="1"/>
</dbReference>
<dbReference type="GO" id="GO:0045503">
    <property type="term" value="F:dynein light chain binding"/>
    <property type="evidence" value="ECO:0007669"/>
    <property type="project" value="TreeGrafter"/>
</dbReference>
<evidence type="ECO:0000256" key="7">
    <source>
        <dbReference type="PROSITE-ProRule" id="PRU00221"/>
    </source>
</evidence>
<proteinExistence type="inferred from homology"/>
<evidence type="ECO:0000313" key="9">
    <source>
        <dbReference type="EMBL" id="KAF7708127.1"/>
    </source>
</evidence>
<comment type="similarity">
    <text evidence="2">Belongs to the dynein intermediate chain family.</text>
</comment>
<evidence type="ECO:0000256" key="2">
    <source>
        <dbReference type="ARBA" id="ARBA00011059"/>
    </source>
</evidence>
<dbReference type="GO" id="GO:0045504">
    <property type="term" value="F:dynein heavy chain binding"/>
    <property type="evidence" value="ECO:0007669"/>
    <property type="project" value="TreeGrafter"/>
</dbReference>
<dbReference type="GO" id="GO:0010970">
    <property type="term" value="P:transport along microtubule"/>
    <property type="evidence" value="ECO:0007669"/>
    <property type="project" value="TreeGrafter"/>
</dbReference>
<keyword evidence="3" id="KW-0963">Cytoplasm</keyword>
<dbReference type="InterPro" id="IPR015943">
    <property type="entry name" value="WD40/YVTN_repeat-like_dom_sf"/>
</dbReference>
<dbReference type="InterPro" id="IPR050687">
    <property type="entry name" value="Dynein_IC"/>
</dbReference>
<evidence type="ECO:0000313" key="10">
    <source>
        <dbReference type="Proteomes" id="UP000606274"/>
    </source>
</evidence>
<dbReference type="SUPFAM" id="SSF50978">
    <property type="entry name" value="WD40 repeat-like"/>
    <property type="match status" value="1"/>
</dbReference>
<accession>A0A8T0BRD3</accession>
<feature type="repeat" description="WD" evidence="7">
    <location>
        <begin position="518"/>
        <end position="565"/>
    </location>
</feature>
<dbReference type="Pfam" id="PF00400">
    <property type="entry name" value="WD40"/>
    <property type="match status" value="1"/>
</dbReference>
<name>A0A8T0BRD3_SILME</name>
<reference evidence="9" key="1">
    <citation type="submission" date="2020-08" db="EMBL/GenBank/DDBJ databases">
        <title>Chromosome-level assembly of Southern catfish (Silurus meridionalis) provides insights into visual adaptation to the nocturnal and benthic lifestyles.</title>
        <authorList>
            <person name="Zhang Y."/>
            <person name="Wang D."/>
            <person name="Peng Z."/>
        </authorList>
    </citation>
    <scope>NUCLEOTIDE SEQUENCE</scope>
    <source>
        <strain evidence="9">SWU-2019-XX</strain>
        <tissue evidence="9">Muscle</tissue>
    </source>
</reference>